<protein>
    <submittedName>
        <fullName evidence="1">Phage tail-like protein</fullName>
    </submittedName>
</protein>
<proteinExistence type="predicted"/>
<dbReference type="InterPro" id="IPR011748">
    <property type="entry name" value="Unchr_phage_tail-like"/>
</dbReference>
<evidence type="ECO:0000313" key="1">
    <source>
        <dbReference type="EMBL" id="MBP1932259.1"/>
    </source>
</evidence>
<name>A0ABS4GPR6_9BACL</name>
<dbReference type="Proteomes" id="UP001519343">
    <property type="component" value="Unassembled WGS sequence"/>
</dbReference>
<keyword evidence="2" id="KW-1185">Reference proteome</keyword>
<organism evidence="1 2">
    <name type="scientific">Ammoniphilus resinae</name>
    <dbReference type="NCBI Taxonomy" id="861532"/>
    <lineage>
        <taxon>Bacteria</taxon>
        <taxon>Bacillati</taxon>
        <taxon>Bacillota</taxon>
        <taxon>Bacilli</taxon>
        <taxon>Bacillales</taxon>
        <taxon>Paenibacillaceae</taxon>
        <taxon>Aneurinibacillus group</taxon>
        <taxon>Ammoniphilus</taxon>
    </lineage>
</organism>
<sequence>MSEPKFFSFRQPPDWRRGRQYQLKATKGGLTVVQEHVYRHRRRHPLVYSGLAQPVIDLVADRDGRWFMLDQQGNIWRTDLSSGHVESLRFSSQTDASKPTRMAATSDSLIVLQSNEEVVLQSMSSDRAQIKWMTNEWNGQVFEGFALAAEPKDGVIVLAKFKEEETLQFLRFDASGLATGVIPLPFLEKAGASSINADRFEISLGSSDHGWFLDREQQLIIQIHLPTNTATLVSVPSHSGFVAICGAGPDSFWGLIHNAQESPSHSLVHIHTDGRMIERGHVGNGQGTRLIAGREVLYLWDPWESCVHTIQPILETAVWRPFGRRLGVWMSDSLDSGTPETEWHKIVLDSYRENDTQINIRYFASEDKEIVLHHERVNLDSYIADPTIAPETKLTALSSLWLKPLRDPHDALLLEAKGRYLWIYMELIGSEQHAPIIQSLEVHFPRNSYLEYLPSIYQRHEQTRDFLARYLSIFQTMLEETNQKIHWTTRSLDANRASGPTLRWLLGWLGIQAEDSWTEEQLRKLLKQAPTIYNLRGTRYAMEALISIYTGERPIILEYDQVKPLKENPELGEVADRLYAADPYVFNVLVKPEHADTEMKRVVLQQLIDASKPVFTTGKLIILQPWVYMDLHSYLGMNTVLSEPTLLTMDGRSSMPHHTITIDIGQDNRVDQHTRLGLDSRLE</sequence>
<dbReference type="InterPro" id="IPR006521">
    <property type="entry name" value="Tail_protein_I"/>
</dbReference>
<accession>A0ABS4GPR6</accession>
<evidence type="ECO:0000313" key="2">
    <source>
        <dbReference type="Proteomes" id="UP001519343"/>
    </source>
</evidence>
<comment type="caution">
    <text evidence="1">The sequence shown here is derived from an EMBL/GenBank/DDBJ whole genome shotgun (WGS) entry which is preliminary data.</text>
</comment>
<dbReference type="RefSeq" id="WP_209810307.1">
    <property type="nucleotide sequence ID" value="NZ_JAGGKT010000005.1"/>
</dbReference>
<dbReference type="NCBIfam" id="TIGR02242">
    <property type="entry name" value="tail_TIGR02242"/>
    <property type="match status" value="1"/>
</dbReference>
<dbReference type="Pfam" id="PF09684">
    <property type="entry name" value="Tail_P2_I"/>
    <property type="match status" value="1"/>
</dbReference>
<dbReference type="EMBL" id="JAGGKT010000005">
    <property type="protein sequence ID" value="MBP1932259.1"/>
    <property type="molecule type" value="Genomic_DNA"/>
</dbReference>
<reference evidence="1 2" key="1">
    <citation type="submission" date="2021-03" db="EMBL/GenBank/DDBJ databases">
        <title>Genomic Encyclopedia of Type Strains, Phase IV (KMG-IV): sequencing the most valuable type-strain genomes for metagenomic binning, comparative biology and taxonomic classification.</title>
        <authorList>
            <person name="Goeker M."/>
        </authorList>
    </citation>
    <scope>NUCLEOTIDE SEQUENCE [LARGE SCALE GENOMIC DNA]</scope>
    <source>
        <strain evidence="1 2">DSM 24738</strain>
    </source>
</reference>
<gene>
    <name evidence="1" type="ORF">J2Z37_002260</name>
</gene>